<reference evidence="1" key="1">
    <citation type="submission" date="2016-08" db="EMBL/GenBank/DDBJ databases">
        <title>Complete Genome Seqeunce of Paenibacillus sp. BIHB 4019 from tea rhizoplane.</title>
        <authorList>
            <person name="Thakur R."/>
            <person name="Swarnkar M.K."/>
            <person name="Gulati A."/>
        </authorList>
    </citation>
    <scope>NUCLEOTIDE SEQUENCE [LARGE SCALE GENOMIC DNA]</scope>
    <source>
        <strain evidence="1">BIHB4019</strain>
    </source>
</reference>
<dbReference type="PANTHER" id="PTHR32301">
    <property type="entry name" value="COUNTIN RECEPTOR CNR3-RELATED"/>
    <property type="match status" value="1"/>
</dbReference>
<dbReference type="InterPro" id="IPR053259">
    <property type="entry name" value="Golvesin-related_Golgi"/>
</dbReference>
<dbReference type="InterPro" id="IPR005331">
    <property type="entry name" value="Sulfotransferase"/>
</dbReference>
<evidence type="ECO:0000313" key="1">
    <source>
        <dbReference type="EMBL" id="ANY65920.1"/>
    </source>
</evidence>
<organism evidence="1">
    <name type="scientific">Paenibacillus sp. BIHB 4019</name>
    <dbReference type="NCBI Taxonomy" id="1870819"/>
    <lineage>
        <taxon>Bacteria</taxon>
        <taxon>Bacillati</taxon>
        <taxon>Bacillota</taxon>
        <taxon>Bacilli</taxon>
        <taxon>Bacillales</taxon>
        <taxon>Paenibacillaceae</taxon>
        <taxon>Paenibacillus</taxon>
    </lineage>
</organism>
<proteinExistence type="predicted"/>
<dbReference type="Gene3D" id="3.40.50.300">
    <property type="entry name" value="P-loop containing nucleotide triphosphate hydrolases"/>
    <property type="match status" value="1"/>
</dbReference>
<accession>A0A1B2DDZ4</accession>
<dbReference type="SUPFAM" id="SSF52540">
    <property type="entry name" value="P-loop containing nucleoside triphosphate hydrolases"/>
    <property type="match status" value="1"/>
</dbReference>
<name>A0A1B2DDZ4_9BACL</name>
<dbReference type="RefSeq" id="WP_099517294.1">
    <property type="nucleotide sequence ID" value="NZ_CP016808.1"/>
</dbReference>
<dbReference type="PANTHER" id="PTHR32301:SF6">
    <property type="entry name" value="GOLVESIN-RELATED"/>
    <property type="match status" value="1"/>
</dbReference>
<evidence type="ECO:0008006" key="2">
    <source>
        <dbReference type="Google" id="ProtNLM"/>
    </source>
</evidence>
<dbReference type="Pfam" id="PF03567">
    <property type="entry name" value="Sulfotransfer_2"/>
    <property type="match status" value="1"/>
</dbReference>
<dbReference type="InterPro" id="IPR027417">
    <property type="entry name" value="P-loop_NTPase"/>
</dbReference>
<dbReference type="AlphaFoldDB" id="A0A1B2DDZ4"/>
<dbReference type="GO" id="GO:0008146">
    <property type="term" value="F:sulfotransferase activity"/>
    <property type="evidence" value="ECO:0007669"/>
    <property type="project" value="InterPro"/>
</dbReference>
<sequence length="252" mass="29421">MKTSKEPLLLYVHIPKTGGTSFTQAIVEHCPKAVYYFQVADKPDLLRQTLKKADALCGHLPFGLHHTTTRPCQYVTMLRDPVDQIASFFYFKYKNKNYPDNYNPYLTFEEFLNNSYFDPEYVNVQTRFLSGELGSTSPNLNLAIRNLEQHISFAGITELYAESQFLFMKIMGWEPKVYSKINANENRPPKTELTSDMIDLILLKNASDVELYYLARQLLLKKIYALPHASREEFRLYKRNCCWQGEDELGYY</sequence>
<dbReference type="EMBL" id="CP016808">
    <property type="protein sequence ID" value="ANY65920.1"/>
    <property type="molecule type" value="Genomic_DNA"/>
</dbReference>
<dbReference type="GO" id="GO:0016020">
    <property type="term" value="C:membrane"/>
    <property type="evidence" value="ECO:0007669"/>
    <property type="project" value="InterPro"/>
</dbReference>
<protein>
    <recommendedName>
        <fullName evidence="2">Sulfotransferase family protein</fullName>
    </recommendedName>
</protein>
<gene>
    <name evidence="1" type="ORF">BBD42_05135</name>
</gene>